<dbReference type="InterPro" id="IPR029044">
    <property type="entry name" value="Nucleotide-diphossugar_trans"/>
</dbReference>
<evidence type="ECO:0000256" key="8">
    <source>
        <dbReference type="ARBA" id="ARBA00038120"/>
    </source>
</evidence>
<name>A0ABN6XYD8_9MICO</name>
<protein>
    <recommendedName>
        <fullName evidence="9">4,4'-diaponeurosporenoate glycosyltransferase</fullName>
    </recommendedName>
</protein>
<comment type="similarity">
    <text evidence="8">Belongs to the glycosyltransferase 2 family. CrtQ subfamily.</text>
</comment>
<accession>A0ABN6XYD8</accession>
<dbReference type="PANTHER" id="PTHR43646:SF2">
    <property type="entry name" value="GLYCOSYLTRANSFERASE 2-LIKE DOMAIN-CONTAINING PROTEIN"/>
    <property type="match status" value="1"/>
</dbReference>
<evidence type="ECO:0000313" key="12">
    <source>
        <dbReference type="Proteomes" id="UP001321486"/>
    </source>
</evidence>
<evidence type="ECO:0000256" key="4">
    <source>
        <dbReference type="ARBA" id="ARBA00022679"/>
    </source>
</evidence>
<keyword evidence="5" id="KW-0472">Membrane</keyword>
<keyword evidence="3" id="KW-0328">Glycosyltransferase</keyword>
<evidence type="ECO:0000313" key="11">
    <source>
        <dbReference type="EMBL" id="BDZ50047.1"/>
    </source>
</evidence>
<comment type="function">
    <text evidence="6">Catalyzes the glycosylation of 4,4'-diaponeurosporenoate, i.e. the esterification of glucose at the C1'' position with the carboxyl group of 4,4'-diaponeurosporenic acid, to form glycosyl-4,4'-diaponeurosporenoate. This is a step in the biosynthesis of staphyloxanthin, an orange pigment present in most staphylococci strains.</text>
</comment>
<dbReference type="EMBL" id="AP027732">
    <property type="protein sequence ID" value="BDZ50047.1"/>
    <property type="molecule type" value="Genomic_DNA"/>
</dbReference>
<evidence type="ECO:0000256" key="9">
    <source>
        <dbReference type="ARBA" id="ARBA00040345"/>
    </source>
</evidence>
<evidence type="ECO:0000256" key="2">
    <source>
        <dbReference type="ARBA" id="ARBA00022475"/>
    </source>
</evidence>
<evidence type="ECO:0000256" key="6">
    <source>
        <dbReference type="ARBA" id="ARBA00037281"/>
    </source>
</evidence>
<gene>
    <name evidence="11" type="primary">gtrB</name>
    <name evidence="11" type="ORF">GCM10025867_22880</name>
</gene>
<reference evidence="12" key="1">
    <citation type="journal article" date="2019" name="Int. J. Syst. Evol. Microbiol.">
        <title>The Global Catalogue of Microorganisms (GCM) 10K type strain sequencing project: providing services to taxonomists for standard genome sequencing and annotation.</title>
        <authorList>
            <consortium name="The Broad Institute Genomics Platform"/>
            <consortium name="The Broad Institute Genome Sequencing Center for Infectious Disease"/>
            <person name="Wu L."/>
            <person name="Ma J."/>
        </authorList>
    </citation>
    <scope>NUCLEOTIDE SEQUENCE [LARGE SCALE GENOMIC DNA]</scope>
    <source>
        <strain evidence="12">NBRC 108728</strain>
    </source>
</reference>
<evidence type="ECO:0000256" key="1">
    <source>
        <dbReference type="ARBA" id="ARBA00004236"/>
    </source>
</evidence>
<feature type="domain" description="Glycosyltransferase 2-like" evidence="10">
    <location>
        <begin position="3"/>
        <end position="137"/>
    </location>
</feature>
<keyword evidence="4 11" id="KW-0808">Transferase</keyword>
<evidence type="ECO:0000259" key="10">
    <source>
        <dbReference type="Pfam" id="PF00535"/>
    </source>
</evidence>
<comment type="pathway">
    <text evidence="7">Carotenoid biosynthesis; staphyloxanthin biosynthesis; staphyloxanthin from farnesyl diphosphate: step 4/5.</text>
</comment>
<dbReference type="Gene3D" id="3.90.550.10">
    <property type="entry name" value="Spore Coat Polysaccharide Biosynthesis Protein SpsA, Chain A"/>
    <property type="match status" value="1"/>
</dbReference>
<dbReference type="SUPFAM" id="SSF53448">
    <property type="entry name" value="Nucleotide-diphospho-sugar transferases"/>
    <property type="match status" value="1"/>
</dbReference>
<evidence type="ECO:0000256" key="3">
    <source>
        <dbReference type="ARBA" id="ARBA00022676"/>
    </source>
</evidence>
<organism evidence="11 12">
    <name type="scientific">Frondihabitans sucicola</name>
    <dbReference type="NCBI Taxonomy" id="1268041"/>
    <lineage>
        <taxon>Bacteria</taxon>
        <taxon>Bacillati</taxon>
        <taxon>Actinomycetota</taxon>
        <taxon>Actinomycetes</taxon>
        <taxon>Micrococcales</taxon>
        <taxon>Microbacteriaceae</taxon>
        <taxon>Frondihabitans</taxon>
    </lineage>
</organism>
<dbReference type="PANTHER" id="PTHR43646">
    <property type="entry name" value="GLYCOSYLTRANSFERASE"/>
    <property type="match status" value="1"/>
</dbReference>
<evidence type="ECO:0000256" key="5">
    <source>
        <dbReference type="ARBA" id="ARBA00023136"/>
    </source>
</evidence>
<dbReference type="Pfam" id="PF00535">
    <property type="entry name" value="Glycos_transf_2"/>
    <property type="match status" value="1"/>
</dbReference>
<comment type="subcellular location">
    <subcellularLocation>
        <location evidence="1">Cell membrane</location>
    </subcellularLocation>
</comment>
<dbReference type="InterPro" id="IPR001173">
    <property type="entry name" value="Glyco_trans_2-like"/>
</dbReference>
<dbReference type="Proteomes" id="UP001321486">
    <property type="component" value="Chromosome"/>
</dbReference>
<keyword evidence="2" id="KW-1003">Cell membrane</keyword>
<dbReference type="GO" id="GO:0016740">
    <property type="term" value="F:transferase activity"/>
    <property type="evidence" value="ECO:0007669"/>
    <property type="project" value="UniProtKB-KW"/>
</dbReference>
<proteinExistence type="inferred from homology"/>
<sequence length="225" mass="23618">MLVVVPARDEERLIGRCLGALREAVAFAAISHPSVVVRTVVVADACVDDTEQLALSEGTADVVVSRAGRVGHAREHGITHGLAAFAGADLERTWIGNTDADSAVPANWIAHQIEAADGGADVLVGTVRPDPLDLTDEQDAAWRASHQRGRPNGHVHGANLGLRASAHRAVGGFEPVDEHEDNLLVARLRRLGLVILASDRAEVLTSGRFVGRTPGGYAAHLAGSL</sequence>
<keyword evidence="12" id="KW-1185">Reference proteome</keyword>
<evidence type="ECO:0000256" key="7">
    <source>
        <dbReference type="ARBA" id="ARBA00037904"/>
    </source>
</evidence>